<dbReference type="Pfam" id="PF00823">
    <property type="entry name" value="PPE"/>
    <property type="match status" value="1"/>
</dbReference>
<feature type="domain" description="PPE family C-terminal" evidence="4">
    <location>
        <begin position="318"/>
        <end position="401"/>
    </location>
</feature>
<comment type="similarity">
    <text evidence="1">Belongs to the mycobacterial PPE family.</text>
</comment>
<dbReference type="Pfam" id="PF12484">
    <property type="entry name" value="PPE-SVP"/>
    <property type="match status" value="1"/>
</dbReference>
<dbReference type="AlphaFoldDB" id="A0A7I7KWR3"/>
<dbReference type="KEGG" id="mcoo:MCOO_21540"/>
<dbReference type="InterPro" id="IPR000030">
    <property type="entry name" value="PPE_dom"/>
</dbReference>
<proteinExistence type="inferred from homology"/>
<dbReference type="Proteomes" id="UP000465866">
    <property type="component" value="Chromosome"/>
</dbReference>
<feature type="region of interest" description="Disordered" evidence="2">
    <location>
        <begin position="349"/>
        <end position="386"/>
    </location>
</feature>
<evidence type="ECO:0000256" key="2">
    <source>
        <dbReference type="SAM" id="MobiDB-lite"/>
    </source>
</evidence>
<sequence length="405" mass="39454">MLEFGAIPPEINSGRMYAGPGSGPLLAASAAWDVLADGLYLAAVGFGTVISDMTSFWLGPSSQSMATAAATHVSWISATALHAETTAAQAKAAVAAYEAAFAMTVPPAVIAANRALLLALVATNFFGQNTPAIMATEAEYVEMWAQDAAAMYGYAGASSTASTLTPFTAPLETTNSSGLAGLAAAATQALGTSAGTSVQTVSPLTATAMPSAMQALASAVTSSSSSTSPLTALATPVSSSAALTSGTSLASGTASAASMVTSGVSSFGSSGALSNTLGAATSTVSTGAQMFKSSLDVGVGPSVSAWGSPEFGNAAVTATSGRAASLGSLSVPQGWTSAAPAFSQVASALPGGASGPNPTSPVLPKAPTSPVGTPMSRAAGGGGKAPVEARYRYRPAVVQRPVYTG</sequence>
<reference evidence="5 6" key="1">
    <citation type="journal article" date="2019" name="Emerg. Microbes Infect.">
        <title>Comprehensive subspecies identification of 175 nontuberculous mycobacteria species based on 7547 genomic profiles.</title>
        <authorList>
            <person name="Matsumoto Y."/>
            <person name="Kinjo T."/>
            <person name="Motooka D."/>
            <person name="Nabeya D."/>
            <person name="Jung N."/>
            <person name="Uechi K."/>
            <person name="Horii T."/>
            <person name="Iida T."/>
            <person name="Fujita J."/>
            <person name="Nakamura S."/>
        </authorList>
    </citation>
    <scope>NUCLEOTIDE SEQUENCE [LARGE SCALE GENOMIC DNA]</scope>
    <source>
        <strain evidence="5 6">JCM 12404</strain>
    </source>
</reference>
<name>A0A7I7KWR3_9MYCO</name>
<dbReference type="FunFam" id="1.20.1260.20:FF:000001">
    <property type="entry name" value="PPE family protein PPE41"/>
    <property type="match status" value="1"/>
</dbReference>
<evidence type="ECO:0000313" key="5">
    <source>
        <dbReference type="EMBL" id="BBX46139.1"/>
    </source>
</evidence>
<dbReference type="EMBL" id="AP022569">
    <property type="protein sequence ID" value="BBX46139.1"/>
    <property type="molecule type" value="Genomic_DNA"/>
</dbReference>
<dbReference type="SUPFAM" id="SSF140459">
    <property type="entry name" value="PE/PPE dimer-like"/>
    <property type="match status" value="1"/>
</dbReference>
<dbReference type="PANTHER" id="PTHR46766:SF1">
    <property type="entry name" value="GLUTAMINE-RICH PROTEIN 2"/>
    <property type="match status" value="1"/>
</dbReference>
<organism evidence="5 6">
    <name type="scientific">Mycobacterium cookii</name>
    <dbReference type="NCBI Taxonomy" id="1775"/>
    <lineage>
        <taxon>Bacteria</taxon>
        <taxon>Bacillati</taxon>
        <taxon>Actinomycetota</taxon>
        <taxon>Actinomycetes</taxon>
        <taxon>Mycobacteriales</taxon>
        <taxon>Mycobacteriaceae</taxon>
        <taxon>Mycobacterium</taxon>
    </lineage>
</organism>
<dbReference type="PANTHER" id="PTHR46766">
    <property type="entry name" value="GLUTAMINE-RICH PROTEIN 2"/>
    <property type="match status" value="1"/>
</dbReference>
<keyword evidence="6" id="KW-1185">Reference proteome</keyword>
<gene>
    <name evidence="5" type="primary">PPE29</name>
    <name evidence="5" type="ORF">MCOO_21540</name>
</gene>
<dbReference type="Gene3D" id="1.20.1260.20">
    <property type="entry name" value="PPE superfamily"/>
    <property type="match status" value="1"/>
</dbReference>
<dbReference type="GO" id="GO:0052572">
    <property type="term" value="P:response to host immune response"/>
    <property type="evidence" value="ECO:0007669"/>
    <property type="project" value="TreeGrafter"/>
</dbReference>
<evidence type="ECO:0000259" key="3">
    <source>
        <dbReference type="Pfam" id="PF00823"/>
    </source>
</evidence>
<evidence type="ECO:0000313" key="6">
    <source>
        <dbReference type="Proteomes" id="UP000465866"/>
    </source>
</evidence>
<evidence type="ECO:0000256" key="1">
    <source>
        <dbReference type="ARBA" id="ARBA00010652"/>
    </source>
</evidence>
<feature type="domain" description="PPE" evidence="3">
    <location>
        <begin position="4"/>
        <end position="164"/>
    </location>
</feature>
<dbReference type="InterPro" id="IPR022171">
    <property type="entry name" value="PPE_C"/>
</dbReference>
<dbReference type="InterPro" id="IPR038332">
    <property type="entry name" value="PPE_sf"/>
</dbReference>
<evidence type="ECO:0000259" key="4">
    <source>
        <dbReference type="Pfam" id="PF12484"/>
    </source>
</evidence>
<accession>A0A7I7KWR3</accession>
<protein>
    <submittedName>
        <fullName evidence="5">Ribulose-phosphate 3-epimerase</fullName>
    </submittedName>
</protein>